<dbReference type="EMBL" id="LQPC01000037">
    <property type="protein sequence ID" value="ORV86178.1"/>
    <property type="molecule type" value="Genomic_DNA"/>
</dbReference>
<name>A0A1X1WI14_MYCIR</name>
<gene>
    <name evidence="5" type="ORF">AWC12_19005</name>
</gene>
<dbReference type="PANTHER" id="PTHR33371:SF18">
    <property type="entry name" value="MCE-FAMILY PROTEIN MCE3C"/>
    <property type="match status" value="1"/>
</dbReference>
<dbReference type="InterPro" id="IPR052336">
    <property type="entry name" value="MlaD_Phospholipid_Transporter"/>
</dbReference>
<evidence type="ECO:0000256" key="1">
    <source>
        <dbReference type="SAM" id="MobiDB-lite"/>
    </source>
</evidence>
<dbReference type="Proteomes" id="UP000193622">
    <property type="component" value="Unassembled WGS sequence"/>
</dbReference>
<dbReference type="Pfam" id="PF11887">
    <property type="entry name" value="Mce4_CUP1"/>
    <property type="match status" value="1"/>
</dbReference>
<feature type="domain" description="Mce/MlaD" evidence="3">
    <location>
        <begin position="40"/>
        <end position="112"/>
    </location>
</feature>
<dbReference type="PANTHER" id="PTHR33371">
    <property type="entry name" value="INTERMEMBRANE PHOSPHOLIPID TRANSPORT SYSTEM BINDING PROTEIN MLAD-RELATED"/>
    <property type="match status" value="1"/>
</dbReference>
<comment type="caution">
    <text evidence="5">The sequence shown here is derived from an EMBL/GenBank/DDBJ whole genome shotgun (WGS) entry which is preliminary data.</text>
</comment>
<dbReference type="InterPro" id="IPR003399">
    <property type="entry name" value="Mce/MlaD"/>
</dbReference>
<evidence type="ECO:0000313" key="6">
    <source>
        <dbReference type="Proteomes" id="UP000193622"/>
    </source>
</evidence>
<keyword evidence="2" id="KW-1133">Transmembrane helix</keyword>
<dbReference type="PRINTS" id="PR01782">
    <property type="entry name" value="MCEVIRFACTOR"/>
</dbReference>
<feature type="transmembrane region" description="Helical" evidence="2">
    <location>
        <begin position="9"/>
        <end position="28"/>
    </location>
</feature>
<dbReference type="NCBIfam" id="TIGR00996">
    <property type="entry name" value="Mtu_fam_mce"/>
    <property type="match status" value="1"/>
</dbReference>
<organism evidence="5 6">
    <name type="scientific">Mycolicibacterium iranicum</name>
    <name type="common">Mycobacterium iranicum</name>
    <dbReference type="NCBI Taxonomy" id="912594"/>
    <lineage>
        <taxon>Bacteria</taxon>
        <taxon>Bacillati</taxon>
        <taxon>Actinomycetota</taxon>
        <taxon>Actinomycetes</taxon>
        <taxon>Mycobacteriales</taxon>
        <taxon>Mycobacteriaceae</taxon>
        <taxon>Mycolicibacterium</taxon>
    </lineage>
</organism>
<sequence>MLKYKGRQLIRAGVIGVVVVVLVIVVGLQPERLLSLATDVRYQALFAEAGGLQAGNDVVVSGMKVGHVTSVALDRDRVRVHFTADATVTFGRDSTAHIRTGSLLGERTLTVESNGPGVLDPSTEIPLTRTSSPYSLNDAIGDLSTQIAGTNTADVNQSLDVLAQTLDQIAPQLGPTFEGLTRVSRMLNARNDDIGQLLANSAEVTRVLSDRSAQVNSLILNANDLMAVLVDRRVAIANLLANTSAVSQQISGLVDDNEAELAPMLTKLNSVNAMLQKNRDNIAAALPGLEKFQRTQGETIASGAYYNAFVANLIPSQFLQPFLDYAFGFRRGVNAGQPPDNAGPRAELPFPVNGIPQPGDLPDDGNP</sequence>
<dbReference type="GO" id="GO:0005576">
    <property type="term" value="C:extracellular region"/>
    <property type="evidence" value="ECO:0007669"/>
    <property type="project" value="TreeGrafter"/>
</dbReference>
<evidence type="ECO:0000256" key="2">
    <source>
        <dbReference type="SAM" id="Phobius"/>
    </source>
</evidence>
<evidence type="ECO:0000259" key="4">
    <source>
        <dbReference type="Pfam" id="PF11887"/>
    </source>
</evidence>
<reference evidence="5 6" key="1">
    <citation type="submission" date="2016-01" db="EMBL/GenBank/DDBJ databases">
        <title>The new phylogeny of the genus Mycobacterium.</title>
        <authorList>
            <person name="Tarcisio F."/>
            <person name="Conor M."/>
            <person name="Antonella G."/>
            <person name="Elisabetta G."/>
            <person name="Giulia F.S."/>
            <person name="Sara T."/>
            <person name="Anna F."/>
            <person name="Clotilde B."/>
            <person name="Roberto B."/>
            <person name="Veronica D.S."/>
            <person name="Fabio R."/>
            <person name="Monica P."/>
            <person name="Olivier J."/>
            <person name="Enrico T."/>
            <person name="Nicola S."/>
        </authorList>
    </citation>
    <scope>NUCLEOTIDE SEQUENCE [LARGE SCALE GENOMIC DNA]</scope>
    <source>
        <strain evidence="5 6">DSM 45541</strain>
    </source>
</reference>
<feature type="domain" description="Mammalian cell entry C-terminal" evidence="4">
    <location>
        <begin position="119"/>
        <end position="298"/>
    </location>
</feature>
<keyword evidence="2" id="KW-0472">Membrane</keyword>
<evidence type="ECO:0000259" key="3">
    <source>
        <dbReference type="Pfam" id="PF02470"/>
    </source>
</evidence>
<feature type="region of interest" description="Disordered" evidence="1">
    <location>
        <begin position="336"/>
        <end position="367"/>
    </location>
</feature>
<dbReference type="RefSeq" id="WP_085176106.1">
    <property type="nucleotide sequence ID" value="NZ_LQPC01000037.1"/>
</dbReference>
<evidence type="ECO:0000313" key="5">
    <source>
        <dbReference type="EMBL" id="ORV86178.1"/>
    </source>
</evidence>
<protein>
    <submittedName>
        <fullName evidence="5">Mammalian cell entry protein</fullName>
    </submittedName>
</protein>
<keyword evidence="2" id="KW-0812">Transmembrane</keyword>
<accession>A0A1X1WI14</accession>
<dbReference type="AlphaFoldDB" id="A0A1X1WI14"/>
<dbReference type="InterPro" id="IPR024516">
    <property type="entry name" value="Mce_C"/>
</dbReference>
<dbReference type="Pfam" id="PF02470">
    <property type="entry name" value="MlaD"/>
    <property type="match status" value="1"/>
</dbReference>
<dbReference type="InterPro" id="IPR005693">
    <property type="entry name" value="Mce"/>
</dbReference>
<proteinExistence type="predicted"/>